<dbReference type="GeneID" id="68355244"/>
<dbReference type="OrthoDB" id="4920872at2759"/>
<proteinExistence type="predicted"/>
<name>A0A9P8SJD8_9HYPO</name>
<sequence length="214" mass="24714">MAFGVVKSVTAIAISISTADIEFAKKIGEMLDQLSYIDDCDTLGQRSNKVDIHKALVLVYQKLLEFYNAAFEILSRKGVKLVMKLIVENDRLPNIIQDFLRHADNLRRLVQNATWEIVEDIKAMLYDHEIARWLGSEKTNRQSQYHASLQDIRADEACYFLLTDTRFENWYQGSQYKQLTNYADETSINCPSPRYATTIVKTTKLAKLLTYFLL</sequence>
<dbReference type="AlphaFoldDB" id="A0A9P8SJD8"/>
<evidence type="ECO:0000313" key="1">
    <source>
        <dbReference type="EMBL" id="KAH0963605.1"/>
    </source>
</evidence>
<accession>A0A9P8SJD8</accession>
<dbReference type="EMBL" id="JAIZPD010000005">
    <property type="protein sequence ID" value="KAH0963605.1"/>
    <property type="molecule type" value="Genomic_DNA"/>
</dbReference>
<dbReference type="Proteomes" id="UP000824596">
    <property type="component" value="Unassembled WGS sequence"/>
</dbReference>
<comment type="caution">
    <text evidence="1">The sequence shown here is derived from an EMBL/GenBank/DDBJ whole genome shotgun (WGS) entry which is preliminary data.</text>
</comment>
<evidence type="ECO:0000313" key="2">
    <source>
        <dbReference type="Proteomes" id="UP000824596"/>
    </source>
</evidence>
<keyword evidence="2" id="KW-1185">Reference proteome</keyword>
<dbReference type="RefSeq" id="XP_044721118.1">
    <property type="nucleotide sequence ID" value="XM_044864586.1"/>
</dbReference>
<protein>
    <submittedName>
        <fullName evidence="1">NACHT domain protein</fullName>
    </submittedName>
</protein>
<reference evidence="1" key="1">
    <citation type="submission" date="2021-09" db="EMBL/GenBank/DDBJ databases">
        <title>A high-quality genome of the endoparasitic fungus Hirsutella rhossiliensis with a comparison of Hirsutella genomes reveals transposable elements contributing to genome size variation.</title>
        <authorList>
            <person name="Lin R."/>
            <person name="Jiao Y."/>
            <person name="Sun X."/>
            <person name="Ling J."/>
            <person name="Xie B."/>
            <person name="Cheng X."/>
        </authorList>
    </citation>
    <scope>NUCLEOTIDE SEQUENCE</scope>
    <source>
        <strain evidence="1">HR02</strain>
    </source>
</reference>
<gene>
    <name evidence="1" type="ORF">HRG_06115</name>
</gene>
<organism evidence="1 2">
    <name type="scientific">Hirsutella rhossiliensis</name>
    <dbReference type="NCBI Taxonomy" id="111463"/>
    <lineage>
        <taxon>Eukaryota</taxon>
        <taxon>Fungi</taxon>
        <taxon>Dikarya</taxon>
        <taxon>Ascomycota</taxon>
        <taxon>Pezizomycotina</taxon>
        <taxon>Sordariomycetes</taxon>
        <taxon>Hypocreomycetidae</taxon>
        <taxon>Hypocreales</taxon>
        <taxon>Ophiocordycipitaceae</taxon>
        <taxon>Hirsutella</taxon>
    </lineage>
</organism>